<keyword evidence="1" id="KW-0812">Transmembrane</keyword>
<reference evidence="3" key="1">
    <citation type="journal article" date="2017" name="Nature">
        <title>The sunflower genome provides insights into oil metabolism, flowering and Asterid evolution.</title>
        <authorList>
            <person name="Badouin H."/>
            <person name="Gouzy J."/>
            <person name="Grassa C.J."/>
            <person name="Murat F."/>
            <person name="Staton S.E."/>
            <person name="Cottret L."/>
            <person name="Lelandais-Briere C."/>
            <person name="Owens G.L."/>
            <person name="Carrere S."/>
            <person name="Mayjonade B."/>
            <person name="Legrand L."/>
            <person name="Gill N."/>
            <person name="Kane N.C."/>
            <person name="Bowers J.E."/>
            <person name="Hubner S."/>
            <person name="Bellec A."/>
            <person name="Berard A."/>
            <person name="Berges H."/>
            <person name="Blanchet N."/>
            <person name="Boniface M.C."/>
            <person name="Brunel D."/>
            <person name="Catrice O."/>
            <person name="Chaidir N."/>
            <person name="Claudel C."/>
            <person name="Donnadieu C."/>
            <person name="Faraut T."/>
            <person name="Fievet G."/>
            <person name="Helmstetter N."/>
            <person name="King M."/>
            <person name="Knapp S.J."/>
            <person name="Lai Z."/>
            <person name="Le Paslier M.C."/>
            <person name="Lippi Y."/>
            <person name="Lorenzon L."/>
            <person name="Mandel J.R."/>
            <person name="Marage G."/>
            <person name="Marchand G."/>
            <person name="Marquand E."/>
            <person name="Bret-Mestries E."/>
            <person name="Morien E."/>
            <person name="Nambeesan S."/>
            <person name="Nguyen T."/>
            <person name="Pegot-Espagnet P."/>
            <person name="Pouilly N."/>
            <person name="Raftis F."/>
            <person name="Sallet E."/>
            <person name="Schiex T."/>
            <person name="Thomas J."/>
            <person name="Vandecasteele C."/>
            <person name="Vares D."/>
            <person name="Vear F."/>
            <person name="Vautrin S."/>
            <person name="Crespi M."/>
            <person name="Mangin B."/>
            <person name="Burke J.M."/>
            <person name="Salse J."/>
            <person name="Munos S."/>
            <person name="Vincourt P."/>
            <person name="Rieseberg L.H."/>
            <person name="Langlade N.B."/>
        </authorList>
    </citation>
    <scope>NUCLEOTIDE SEQUENCE [LARGE SCALE GENOMIC DNA]</scope>
    <source>
        <strain evidence="3">cv. SF193</strain>
    </source>
</reference>
<gene>
    <name evidence="2" type="ORF">HannXRQ_Chr03g0078951</name>
</gene>
<protein>
    <submittedName>
        <fullName evidence="2">Uncharacterized protein</fullName>
    </submittedName>
</protein>
<evidence type="ECO:0000313" key="2">
    <source>
        <dbReference type="EMBL" id="OTG31733.1"/>
    </source>
</evidence>
<dbReference type="EMBL" id="CM007892">
    <property type="protein sequence ID" value="OTG31733.1"/>
    <property type="molecule type" value="Genomic_DNA"/>
</dbReference>
<keyword evidence="1" id="KW-0472">Membrane</keyword>
<dbReference type="InParanoid" id="A0A251V924"/>
<feature type="transmembrane region" description="Helical" evidence="1">
    <location>
        <begin position="69"/>
        <end position="86"/>
    </location>
</feature>
<evidence type="ECO:0000313" key="3">
    <source>
        <dbReference type="Proteomes" id="UP000215914"/>
    </source>
</evidence>
<sequence length="143" mass="16241">MKKKCGEIVSRSALVHPQFHLSSADDILSNSAYDRNSSLNHMNIGLQLIRPSFEDAGAKVGDLHGKLCQWRWILPLLILCFLCLWLPTNNLGSFIRASPDSSCSKRSKGCRKTHIFIGVHQTFKVFLSCSYFKYEFDLGLLKY</sequence>
<dbReference type="AlphaFoldDB" id="A0A251V924"/>
<accession>A0A251V924</accession>
<name>A0A251V924_HELAN</name>
<proteinExistence type="predicted"/>
<evidence type="ECO:0000256" key="1">
    <source>
        <dbReference type="SAM" id="Phobius"/>
    </source>
</evidence>
<dbReference type="Proteomes" id="UP000215914">
    <property type="component" value="Chromosome 3"/>
</dbReference>
<organism evidence="2 3">
    <name type="scientific">Helianthus annuus</name>
    <name type="common">Common sunflower</name>
    <dbReference type="NCBI Taxonomy" id="4232"/>
    <lineage>
        <taxon>Eukaryota</taxon>
        <taxon>Viridiplantae</taxon>
        <taxon>Streptophyta</taxon>
        <taxon>Embryophyta</taxon>
        <taxon>Tracheophyta</taxon>
        <taxon>Spermatophyta</taxon>
        <taxon>Magnoliopsida</taxon>
        <taxon>eudicotyledons</taxon>
        <taxon>Gunneridae</taxon>
        <taxon>Pentapetalae</taxon>
        <taxon>asterids</taxon>
        <taxon>campanulids</taxon>
        <taxon>Asterales</taxon>
        <taxon>Asteraceae</taxon>
        <taxon>Asteroideae</taxon>
        <taxon>Heliantheae alliance</taxon>
        <taxon>Heliantheae</taxon>
        <taxon>Helianthus</taxon>
    </lineage>
</organism>
<keyword evidence="3" id="KW-1185">Reference proteome</keyword>
<keyword evidence="1" id="KW-1133">Transmembrane helix</keyword>